<accession>M0BFR6</accession>
<keyword evidence="2" id="KW-1133">Transmembrane helix</keyword>
<evidence type="ECO:0000313" key="3">
    <source>
        <dbReference type="EMBL" id="ELZ08484.1"/>
    </source>
</evidence>
<dbReference type="EMBL" id="AOIQ01000021">
    <property type="protein sequence ID" value="ELZ08484.1"/>
    <property type="molecule type" value="Genomic_DNA"/>
</dbReference>
<feature type="compositionally biased region" description="Basic and acidic residues" evidence="1">
    <location>
        <begin position="70"/>
        <end position="80"/>
    </location>
</feature>
<reference evidence="3 4" key="1">
    <citation type="journal article" date="2014" name="PLoS Genet.">
        <title>Phylogenetically driven sequencing of extremely halophilic archaea reveals strategies for static and dynamic osmo-response.</title>
        <authorList>
            <person name="Becker E.A."/>
            <person name="Seitzer P.M."/>
            <person name="Tritt A."/>
            <person name="Larsen D."/>
            <person name="Krusor M."/>
            <person name="Yao A.I."/>
            <person name="Wu D."/>
            <person name="Madern D."/>
            <person name="Eisen J.A."/>
            <person name="Darling A.E."/>
            <person name="Facciotti M.T."/>
        </authorList>
    </citation>
    <scope>NUCLEOTIDE SEQUENCE [LARGE SCALE GENOMIC DNA]</scope>
    <source>
        <strain evidence="3 4">JCM 14624</strain>
    </source>
</reference>
<name>M0BFR6_9EURY</name>
<evidence type="ECO:0000256" key="1">
    <source>
        <dbReference type="SAM" id="MobiDB-lite"/>
    </source>
</evidence>
<dbReference type="AlphaFoldDB" id="M0BFR6"/>
<dbReference type="InterPro" id="IPR055985">
    <property type="entry name" value="DUF7563"/>
</dbReference>
<feature type="region of interest" description="Disordered" evidence="1">
    <location>
        <begin position="49"/>
        <end position="85"/>
    </location>
</feature>
<comment type="caution">
    <text evidence="3">The sequence shown here is derived from an EMBL/GenBank/DDBJ whole genome shotgun (WGS) entry which is preliminary data.</text>
</comment>
<feature type="transmembrane region" description="Helical" evidence="2">
    <location>
        <begin position="89"/>
        <end position="110"/>
    </location>
</feature>
<dbReference type="RefSeq" id="WP_007703874.1">
    <property type="nucleotide sequence ID" value="NZ_AOIQ01000021.1"/>
</dbReference>
<dbReference type="STRING" id="1227490.C479_14133"/>
<dbReference type="Proteomes" id="UP000011560">
    <property type="component" value="Unassembled WGS sequence"/>
</dbReference>
<evidence type="ECO:0008006" key="5">
    <source>
        <dbReference type="Google" id="ProtNLM"/>
    </source>
</evidence>
<protein>
    <recommendedName>
        <fullName evidence="5">Small CPxCG-related zinc finger protein</fullName>
    </recommendedName>
</protein>
<keyword evidence="2" id="KW-0472">Membrane</keyword>
<gene>
    <name evidence="3" type="ORF">C479_14133</name>
</gene>
<sequence>MIDLAAPADGSTCRNCGNDVTKQFARVFGDNDDVVHRCPECDNYRRMSRASGAGKSLEGHPDPETTAGHHGNDARADGGRRRDRGQTSVGWLVFTIVMLGLSVVPLLVVMTA</sequence>
<keyword evidence="2" id="KW-0812">Transmembrane</keyword>
<proteinExistence type="predicted"/>
<evidence type="ECO:0000256" key="2">
    <source>
        <dbReference type="SAM" id="Phobius"/>
    </source>
</evidence>
<evidence type="ECO:0000313" key="4">
    <source>
        <dbReference type="Proteomes" id="UP000011560"/>
    </source>
</evidence>
<keyword evidence="4" id="KW-1185">Reference proteome</keyword>
<organism evidence="3 4">
    <name type="scientific">Halovivax asiaticus JCM 14624</name>
    <dbReference type="NCBI Taxonomy" id="1227490"/>
    <lineage>
        <taxon>Archaea</taxon>
        <taxon>Methanobacteriati</taxon>
        <taxon>Methanobacteriota</taxon>
        <taxon>Stenosarchaea group</taxon>
        <taxon>Halobacteria</taxon>
        <taxon>Halobacteriales</taxon>
        <taxon>Natrialbaceae</taxon>
        <taxon>Halovivax</taxon>
    </lineage>
</organism>
<dbReference type="Pfam" id="PF24444">
    <property type="entry name" value="DUF7563"/>
    <property type="match status" value="1"/>
</dbReference>